<comment type="caution">
    <text evidence="2">The sequence shown here is derived from an EMBL/GenBank/DDBJ whole genome shotgun (WGS) entry which is preliminary data.</text>
</comment>
<evidence type="ECO:0008006" key="4">
    <source>
        <dbReference type="Google" id="ProtNLM"/>
    </source>
</evidence>
<dbReference type="SUPFAM" id="SSF143011">
    <property type="entry name" value="RelE-like"/>
    <property type="match status" value="1"/>
</dbReference>
<dbReference type="Gene3D" id="3.30.2310.20">
    <property type="entry name" value="RelE-like"/>
    <property type="match status" value="1"/>
</dbReference>
<name>A0A1V4AWI9_9BACT</name>
<proteinExistence type="predicted"/>
<dbReference type="Proteomes" id="UP000189681">
    <property type="component" value="Unassembled WGS sequence"/>
</dbReference>
<dbReference type="Pfam" id="PF05016">
    <property type="entry name" value="ParE_toxin"/>
    <property type="match status" value="1"/>
</dbReference>
<dbReference type="STRING" id="1004156.AYP45_03180"/>
<keyword evidence="1" id="KW-1277">Toxin-antitoxin system</keyword>
<reference evidence="2 3" key="1">
    <citation type="journal article" date="2017" name="Water Res.">
        <title>Discovery and metagenomic analysis of an anammox bacterial enrichment related to Candidatus "Brocadia caroliniensis" in a full-scale glycerol-fed nitritation-denitritation separate centrate treatment process.</title>
        <authorList>
            <person name="Park H."/>
            <person name="Brotto A.C."/>
            <person name="van Loosdrecht M.C."/>
            <person name="Chandran K."/>
        </authorList>
    </citation>
    <scope>NUCLEOTIDE SEQUENCE [LARGE SCALE GENOMIC DNA]</scope>
    <source>
        <strain evidence="2">26THWARD</strain>
    </source>
</reference>
<evidence type="ECO:0000313" key="3">
    <source>
        <dbReference type="Proteomes" id="UP000189681"/>
    </source>
</evidence>
<gene>
    <name evidence="2" type="ORF">AYP45_03180</name>
</gene>
<evidence type="ECO:0000313" key="2">
    <source>
        <dbReference type="EMBL" id="OOP57486.1"/>
    </source>
</evidence>
<sequence>MYKITFLPDAEDSFKKLDKPLQGRIGQKIDWLAENADKIIHHPLKSLPDDLRGLCKTRVGDYRIIYWVYNKDKHIKIYDIEHRGKDYRSLKS</sequence>
<dbReference type="InterPro" id="IPR035093">
    <property type="entry name" value="RelE/ParE_toxin_dom_sf"/>
</dbReference>
<dbReference type="AlphaFoldDB" id="A0A1V4AWI9"/>
<accession>A0A1V4AWI9</accession>
<protein>
    <recommendedName>
        <fullName evidence="4">Addiction module toxin RelE</fullName>
    </recommendedName>
</protein>
<dbReference type="InterPro" id="IPR007712">
    <property type="entry name" value="RelE/ParE_toxin"/>
</dbReference>
<organism evidence="2 3">
    <name type="scientific">Candidatus Brocadia carolinensis</name>
    <dbReference type="NCBI Taxonomy" id="1004156"/>
    <lineage>
        <taxon>Bacteria</taxon>
        <taxon>Pseudomonadati</taxon>
        <taxon>Planctomycetota</taxon>
        <taxon>Candidatus Brocadiia</taxon>
        <taxon>Candidatus Brocadiales</taxon>
        <taxon>Candidatus Brocadiaceae</taxon>
        <taxon>Candidatus Brocadia</taxon>
    </lineage>
</organism>
<dbReference type="EMBL" id="AYTS01000029">
    <property type="protein sequence ID" value="OOP57486.1"/>
    <property type="molecule type" value="Genomic_DNA"/>
</dbReference>
<evidence type="ECO:0000256" key="1">
    <source>
        <dbReference type="ARBA" id="ARBA00022649"/>
    </source>
</evidence>